<evidence type="ECO:0000256" key="1">
    <source>
        <dbReference type="ARBA" id="ARBA00001933"/>
    </source>
</evidence>
<dbReference type="SUPFAM" id="SSF53383">
    <property type="entry name" value="PLP-dependent transferases"/>
    <property type="match status" value="1"/>
</dbReference>
<evidence type="ECO:0000256" key="5">
    <source>
        <dbReference type="RuleBase" id="RU362118"/>
    </source>
</evidence>
<dbReference type="GO" id="GO:0030170">
    <property type="term" value="F:pyridoxal phosphate binding"/>
    <property type="evidence" value="ECO:0007669"/>
    <property type="project" value="InterPro"/>
</dbReference>
<protein>
    <submittedName>
        <fullName evidence="6">O-acetylhomoserine (Thiol)-lyase</fullName>
    </submittedName>
</protein>
<evidence type="ECO:0000256" key="4">
    <source>
        <dbReference type="ARBA" id="ARBA00022898"/>
    </source>
</evidence>
<dbReference type="GO" id="GO:0071269">
    <property type="term" value="P:L-homocysteine biosynthetic process"/>
    <property type="evidence" value="ECO:0007669"/>
    <property type="project" value="TreeGrafter"/>
</dbReference>
<dbReference type="Pfam" id="PF01053">
    <property type="entry name" value="Cys_Met_Meta_PP"/>
    <property type="match status" value="1"/>
</dbReference>
<name>A0A212S316_RHOAC</name>
<reference evidence="7" key="1">
    <citation type="submission" date="2017-06" db="EMBL/GenBank/DDBJ databases">
        <authorList>
            <person name="Varghese N."/>
            <person name="Submissions S."/>
        </authorList>
    </citation>
    <scope>NUCLEOTIDE SEQUENCE [LARGE SCALE GENOMIC DNA]</scope>
    <source>
        <strain evidence="7">DSM 137</strain>
    </source>
</reference>
<dbReference type="InterPro" id="IPR015421">
    <property type="entry name" value="PyrdxlP-dep_Trfase_major"/>
</dbReference>
<dbReference type="InterPro" id="IPR006235">
    <property type="entry name" value="OAc-hSer/O-AcSer_sulfhydrylase"/>
</dbReference>
<dbReference type="InterPro" id="IPR015424">
    <property type="entry name" value="PyrdxlP-dep_Trfase"/>
</dbReference>
<dbReference type="EMBL" id="FYDG01000011">
    <property type="protein sequence ID" value="SNB79519.1"/>
    <property type="molecule type" value="Genomic_DNA"/>
</dbReference>
<dbReference type="PIRSF" id="PIRSF001434">
    <property type="entry name" value="CGS"/>
    <property type="match status" value="1"/>
</dbReference>
<dbReference type="InterPro" id="IPR015422">
    <property type="entry name" value="PyrdxlP-dep_Trfase_small"/>
</dbReference>
<dbReference type="Gene3D" id="3.90.1150.10">
    <property type="entry name" value="Aspartate Aminotransferase, domain 1"/>
    <property type="match status" value="1"/>
</dbReference>
<dbReference type="GO" id="GO:0003961">
    <property type="term" value="F:O-acetylhomoserine aminocarboxypropyltransferase activity"/>
    <property type="evidence" value="ECO:0007669"/>
    <property type="project" value="TreeGrafter"/>
</dbReference>
<organism evidence="6 7">
    <name type="scientific">Rhodoblastus acidophilus</name>
    <name type="common">Rhodopseudomonas acidophila</name>
    <dbReference type="NCBI Taxonomy" id="1074"/>
    <lineage>
        <taxon>Bacteria</taxon>
        <taxon>Pseudomonadati</taxon>
        <taxon>Pseudomonadota</taxon>
        <taxon>Alphaproteobacteria</taxon>
        <taxon>Hyphomicrobiales</taxon>
        <taxon>Rhodoblastaceae</taxon>
        <taxon>Rhodoblastus</taxon>
    </lineage>
</organism>
<dbReference type="GO" id="GO:0006535">
    <property type="term" value="P:cysteine biosynthetic process from serine"/>
    <property type="evidence" value="ECO:0007669"/>
    <property type="project" value="TreeGrafter"/>
</dbReference>
<keyword evidence="4 5" id="KW-0663">Pyridoxal phosphate</keyword>
<keyword evidence="3" id="KW-0808">Transferase</keyword>
<dbReference type="GO" id="GO:0019346">
    <property type="term" value="P:transsulfuration"/>
    <property type="evidence" value="ECO:0007669"/>
    <property type="project" value="InterPro"/>
</dbReference>
<comment type="cofactor">
    <cofactor evidence="1 5">
        <name>pyridoxal 5'-phosphate</name>
        <dbReference type="ChEBI" id="CHEBI:597326"/>
    </cofactor>
</comment>
<dbReference type="Proteomes" id="UP000198418">
    <property type="component" value="Unassembled WGS sequence"/>
</dbReference>
<dbReference type="RefSeq" id="WP_206605477.1">
    <property type="nucleotide sequence ID" value="NZ_FYDG01000011.1"/>
</dbReference>
<evidence type="ECO:0000313" key="7">
    <source>
        <dbReference type="Proteomes" id="UP000198418"/>
    </source>
</evidence>
<sequence>MSLHPQTLALHGGHRADPVTGATAPPIYFTTSYHYPSADYARRLFGMEVIGYTYTRTSNPSREVLERRVAAMEGGKAALALASGAAAVADALLALAQTGDNVVFARATLRGAGRDLAIQLRRFGIEPREAETVADFAAATDARTRLWFAESVSAPGLQRFPIAAVAAAGRALGVPLAIDNSRLPALVRPVEEGAAIVIYAADSWLTGREGSLGGVLVDAGTFSWESHRFPTLYTPDPSYHGAIWTEVVKQWNASPLIARARGGVLRDFGAAISPMAVFQILQGLESLPLRMRAHAENAARVADWLTLRPEARDLRVAGGLVAFAWPAAEKFLAALTLFQRDGGLGGLRSAATATDDGRILLSVGVEHPDDILADLQAALISTPTLVSNPT</sequence>
<comment type="similarity">
    <text evidence="2 5">Belongs to the trans-sulfuration enzymes family.</text>
</comment>
<accession>A0A212S316</accession>
<evidence type="ECO:0000256" key="2">
    <source>
        <dbReference type="ARBA" id="ARBA00009077"/>
    </source>
</evidence>
<evidence type="ECO:0000256" key="3">
    <source>
        <dbReference type="ARBA" id="ARBA00022679"/>
    </source>
</evidence>
<dbReference type="PANTHER" id="PTHR43797:SF2">
    <property type="entry name" value="HOMOCYSTEINE_CYSTEINE SYNTHASE"/>
    <property type="match status" value="1"/>
</dbReference>
<dbReference type="GO" id="GO:0004124">
    <property type="term" value="F:cysteine synthase activity"/>
    <property type="evidence" value="ECO:0007669"/>
    <property type="project" value="TreeGrafter"/>
</dbReference>
<evidence type="ECO:0000313" key="6">
    <source>
        <dbReference type="EMBL" id="SNB79519.1"/>
    </source>
</evidence>
<dbReference type="PANTHER" id="PTHR43797">
    <property type="entry name" value="HOMOCYSTEINE/CYSTEINE SYNTHASE"/>
    <property type="match status" value="1"/>
</dbReference>
<gene>
    <name evidence="6" type="ORF">SAMN06265338_11149</name>
</gene>
<dbReference type="GO" id="GO:0016829">
    <property type="term" value="F:lyase activity"/>
    <property type="evidence" value="ECO:0007669"/>
    <property type="project" value="UniProtKB-KW"/>
</dbReference>
<dbReference type="AlphaFoldDB" id="A0A212S316"/>
<keyword evidence="7" id="KW-1185">Reference proteome</keyword>
<keyword evidence="6" id="KW-0456">Lyase</keyword>
<dbReference type="InterPro" id="IPR000277">
    <property type="entry name" value="Cys/Met-Metab_PyrdxlP-dep_enz"/>
</dbReference>
<dbReference type="GO" id="GO:0005737">
    <property type="term" value="C:cytoplasm"/>
    <property type="evidence" value="ECO:0007669"/>
    <property type="project" value="TreeGrafter"/>
</dbReference>
<proteinExistence type="inferred from homology"/>
<dbReference type="Gene3D" id="3.40.640.10">
    <property type="entry name" value="Type I PLP-dependent aspartate aminotransferase-like (Major domain)"/>
    <property type="match status" value="1"/>
</dbReference>